<evidence type="ECO:0000313" key="2">
    <source>
        <dbReference type="EMBL" id="KKS85771.1"/>
    </source>
</evidence>
<comment type="caution">
    <text evidence="2">The sequence shown here is derived from an EMBL/GenBank/DDBJ whole genome shotgun (WGS) entry which is preliminary data.</text>
</comment>
<dbReference type="Gene3D" id="1.10.1330.10">
    <property type="entry name" value="Dockerin domain"/>
    <property type="match status" value="1"/>
</dbReference>
<dbReference type="CDD" id="cd14256">
    <property type="entry name" value="Dockerin_I"/>
    <property type="match status" value="1"/>
</dbReference>
<dbReference type="AlphaFoldDB" id="A0A0G1ERS5"/>
<dbReference type="InterPro" id="IPR017853">
    <property type="entry name" value="GH"/>
</dbReference>
<evidence type="ECO:0008006" key="4">
    <source>
        <dbReference type="Google" id="ProtNLM"/>
    </source>
</evidence>
<evidence type="ECO:0000313" key="3">
    <source>
        <dbReference type="Proteomes" id="UP000034543"/>
    </source>
</evidence>
<name>A0A0G1ERS5_9BACT</name>
<dbReference type="SUPFAM" id="SSF51445">
    <property type="entry name" value="(Trans)glycosidases"/>
    <property type="match status" value="1"/>
</dbReference>
<dbReference type="Proteomes" id="UP000034543">
    <property type="component" value="Unassembled WGS sequence"/>
</dbReference>
<proteinExistence type="predicted"/>
<keyword evidence="1" id="KW-0732">Signal</keyword>
<organism evidence="2 3">
    <name type="scientific">Candidatus Gottesmanbacteria bacterium GW2011_GWA1_43_11</name>
    <dbReference type="NCBI Taxonomy" id="1618436"/>
    <lineage>
        <taxon>Bacteria</taxon>
        <taxon>Candidatus Gottesmaniibacteriota</taxon>
    </lineage>
</organism>
<feature type="signal peptide" evidence="1">
    <location>
        <begin position="1"/>
        <end position="24"/>
    </location>
</feature>
<protein>
    <recommendedName>
        <fullName evidence="4">Glycoside hydrolase family 5 domain-containing protein</fullName>
    </recommendedName>
</protein>
<dbReference type="Gene3D" id="3.20.20.80">
    <property type="entry name" value="Glycosidases"/>
    <property type="match status" value="1"/>
</dbReference>
<dbReference type="InterPro" id="IPR036439">
    <property type="entry name" value="Dockerin_dom_sf"/>
</dbReference>
<dbReference type="SUPFAM" id="SSF51011">
    <property type="entry name" value="Glycosyl hydrolase domain"/>
    <property type="match status" value="1"/>
</dbReference>
<feature type="chain" id="PRO_5002536824" description="Glycoside hydrolase family 5 domain-containing protein" evidence="1">
    <location>
        <begin position="25"/>
        <end position="541"/>
    </location>
</feature>
<dbReference type="EMBL" id="LCFB01000005">
    <property type="protein sequence ID" value="KKS85771.1"/>
    <property type="molecule type" value="Genomic_DNA"/>
</dbReference>
<sequence>MRKFVVICIVIFLCFTLSAGTVLAQSITFNVGQPNSSLFYGSFMGFGAEWDPFLFNTNNLNRGVTEADWTLNTQRLKDLNVGIIRLMMQLNWATSDPNLMNWNYNSQQMKSVFKYLDFACQNNITVILTDWGWSVRNSLYANPTDPRFGQGIAMYLDEFINKRGYSCIKYLIVGNEPDNEIELQYGMDAYETMYRNVDAALKAKGIRNLVKLTGPDMGGQWSFMGDAVSRLKDILDTYDFHRYASTSETSNFGLPGTWESLWSHLDMWRGDVNYRDSNASGKQLLLTEMGNDGGTTNSHPLIDTFEYALHMADYGTTLLITRINTGIAWTMHDVYYFDGGQFMEWGMWRYKNNNWSIRPWGQSFGLLIKHAPRGSIQAPINGTPTQTPALSQYHAAAVKRPDGKWSIFLVNRTTSSVTMTVNLPTAPQSNFDRYVFDRNTSAAFPNQLVLPPVGTVSNASQLILTVSGESFMVLAEQITTPSPCPSATHDVNGDCRVNGADVVVLITNWLRGNCTQMNCDLTGDGKINVFDFGTIAADLIN</sequence>
<evidence type="ECO:0000256" key="1">
    <source>
        <dbReference type="SAM" id="SignalP"/>
    </source>
</evidence>
<gene>
    <name evidence="2" type="ORF">UV59_C0005G0022</name>
</gene>
<dbReference type="SUPFAM" id="SSF63446">
    <property type="entry name" value="Type I dockerin domain"/>
    <property type="match status" value="1"/>
</dbReference>
<dbReference type="InterPro" id="IPR002105">
    <property type="entry name" value="Dockerin_1_rpt"/>
</dbReference>
<dbReference type="Pfam" id="PF00404">
    <property type="entry name" value="Dockerin_1"/>
    <property type="match status" value="1"/>
</dbReference>
<reference evidence="2 3" key="1">
    <citation type="journal article" date="2015" name="Nature">
        <title>rRNA introns, odd ribosomes, and small enigmatic genomes across a large radiation of phyla.</title>
        <authorList>
            <person name="Brown C.T."/>
            <person name="Hug L.A."/>
            <person name="Thomas B.C."/>
            <person name="Sharon I."/>
            <person name="Castelle C.J."/>
            <person name="Singh A."/>
            <person name="Wilkins M.J."/>
            <person name="Williams K.H."/>
            <person name="Banfield J.F."/>
        </authorList>
    </citation>
    <scope>NUCLEOTIDE SEQUENCE [LARGE SCALE GENOMIC DNA]</scope>
</reference>
<dbReference type="GO" id="GO:0000272">
    <property type="term" value="P:polysaccharide catabolic process"/>
    <property type="evidence" value="ECO:0007669"/>
    <property type="project" value="InterPro"/>
</dbReference>
<dbReference type="GO" id="GO:0004553">
    <property type="term" value="F:hydrolase activity, hydrolyzing O-glycosyl compounds"/>
    <property type="evidence" value="ECO:0007669"/>
    <property type="project" value="InterPro"/>
</dbReference>
<dbReference type="STRING" id="1618436.UV59_C0005G0022"/>
<accession>A0A0G1ERS5</accession>